<evidence type="ECO:0000313" key="1">
    <source>
        <dbReference type="EMBL" id="JAH75254.1"/>
    </source>
</evidence>
<dbReference type="EMBL" id="GBXM01033323">
    <property type="protein sequence ID" value="JAH75254.1"/>
    <property type="molecule type" value="Transcribed_RNA"/>
</dbReference>
<reference evidence="1" key="1">
    <citation type="submission" date="2014-11" db="EMBL/GenBank/DDBJ databases">
        <authorList>
            <person name="Amaro Gonzalez C."/>
        </authorList>
    </citation>
    <scope>NUCLEOTIDE SEQUENCE</scope>
</reference>
<proteinExistence type="predicted"/>
<reference evidence="1" key="2">
    <citation type="journal article" date="2015" name="Fish Shellfish Immunol.">
        <title>Early steps in the European eel (Anguilla anguilla)-Vibrio vulnificus interaction in the gills: Role of the RtxA13 toxin.</title>
        <authorList>
            <person name="Callol A."/>
            <person name="Pajuelo D."/>
            <person name="Ebbesson L."/>
            <person name="Teles M."/>
            <person name="MacKenzie S."/>
            <person name="Amaro C."/>
        </authorList>
    </citation>
    <scope>NUCLEOTIDE SEQUENCE</scope>
</reference>
<dbReference type="AlphaFoldDB" id="A0A0E9VAZ8"/>
<name>A0A0E9VAZ8_ANGAN</name>
<protein>
    <submittedName>
        <fullName evidence="1">Uncharacterized protein</fullName>
    </submittedName>
</protein>
<organism evidence="1">
    <name type="scientific">Anguilla anguilla</name>
    <name type="common">European freshwater eel</name>
    <name type="synonym">Muraena anguilla</name>
    <dbReference type="NCBI Taxonomy" id="7936"/>
    <lineage>
        <taxon>Eukaryota</taxon>
        <taxon>Metazoa</taxon>
        <taxon>Chordata</taxon>
        <taxon>Craniata</taxon>
        <taxon>Vertebrata</taxon>
        <taxon>Euteleostomi</taxon>
        <taxon>Actinopterygii</taxon>
        <taxon>Neopterygii</taxon>
        <taxon>Teleostei</taxon>
        <taxon>Anguilliformes</taxon>
        <taxon>Anguillidae</taxon>
        <taxon>Anguilla</taxon>
    </lineage>
</organism>
<accession>A0A0E9VAZ8</accession>
<sequence>MDVLSPLYFKTSSLATDRT</sequence>